<evidence type="ECO:0008006" key="4">
    <source>
        <dbReference type="Google" id="ProtNLM"/>
    </source>
</evidence>
<dbReference type="Proteomes" id="UP001212997">
    <property type="component" value="Unassembled WGS sequence"/>
</dbReference>
<evidence type="ECO:0000256" key="1">
    <source>
        <dbReference type="SAM" id="MobiDB-lite"/>
    </source>
</evidence>
<dbReference type="EMBL" id="JANAWD010000015">
    <property type="protein sequence ID" value="KAJ3491233.1"/>
    <property type="molecule type" value="Genomic_DNA"/>
</dbReference>
<feature type="compositionally biased region" description="Low complexity" evidence="1">
    <location>
        <begin position="641"/>
        <end position="651"/>
    </location>
</feature>
<accession>A0AAD5VDU3</accession>
<sequence length="728" mass="80498">MPSELPLPSPTEASTSPPQYTTEQPIPLSNPDPECDPPKFISTNLPPELWLEIFRYATYVPRSRGIAHGDPFAPERLPNFAWGVNTPILSNRTKCVLVRVCSEWRRLATELLYEHLVITSIRRAKLIIRTLQQTGALPTQGSNKRSSSSMEGTDADTTQSGDSSEGTSKIVPVGHGQWVRHLEVRPCTRNSNNSIPFLNLTAYILVLCPNLQSLSGAWTDNVPKGFLAVIAKYHGATLQGLQWEQTVQAYSKEIATPASTVLSPTFLSSFQRLRVLDLRTLANLAIPNFNFLDDDVPSSPPPTGDKDKPKSKITLPYLTHLRLPITSVLIQYASTLHLPSLHSLTLDASQAVTLPHRSVASLPYELYAPLYTFLQAHGPHIATLELVPFKSSLNKPSPFPLSPAVFLQSDTCPNLETLIFDCRERPIVSPSAYDTLGPSSQHKLPAVSSSADPFTQPLPASYLANMMRVPLGEDKQVMNAPHLRLRKIGIRGLEIDKLYPINPSFSQNHLRALIGARTSGLLPRLEKVQSIGFLVDASADVFARDIFIWWTERFEDVGIDLVDGEGVVWMYEEESKGGKQKQKQKGQGEKVEKGDSFRNEATGETLETGQEKQAIEVKAVEPSCDTAKSEDLSSQDEKDVVQSSSSAEVASTDPSHDKEGTSMAEEQSEEPPSSSYSVVMVARDCPIYVHKTDPKELRSKCHRESLPLRYTLRSDPNHLISLVLTQFP</sequence>
<comment type="caution">
    <text evidence="2">The sequence shown here is derived from an EMBL/GenBank/DDBJ whole genome shotgun (WGS) entry which is preliminary data.</text>
</comment>
<evidence type="ECO:0000313" key="2">
    <source>
        <dbReference type="EMBL" id="KAJ3491233.1"/>
    </source>
</evidence>
<reference evidence="2" key="1">
    <citation type="submission" date="2022-07" db="EMBL/GenBank/DDBJ databases">
        <title>Genome Sequence of Physisporinus lineatus.</title>
        <authorList>
            <person name="Buettner E."/>
        </authorList>
    </citation>
    <scope>NUCLEOTIDE SEQUENCE</scope>
    <source>
        <strain evidence="2">VT162</strain>
    </source>
</reference>
<proteinExistence type="predicted"/>
<evidence type="ECO:0000313" key="3">
    <source>
        <dbReference type="Proteomes" id="UP001212997"/>
    </source>
</evidence>
<keyword evidence="3" id="KW-1185">Reference proteome</keyword>
<feature type="compositionally biased region" description="Basic and acidic residues" evidence="1">
    <location>
        <begin position="609"/>
        <end position="619"/>
    </location>
</feature>
<feature type="compositionally biased region" description="Basic and acidic residues" evidence="1">
    <location>
        <begin position="627"/>
        <end position="640"/>
    </location>
</feature>
<feature type="region of interest" description="Disordered" evidence="1">
    <location>
        <begin position="1"/>
        <end position="38"/>
    </location>
</feature>
<feature type="compositionally biased region" description="Polar residues" evidence="1">
    <location>
        <begin position="11"/>
        <end position="24"/>
    </location>
</feature>
<dbReference type="AlphaFoldDB" id="A0AAD5VDU3"/>
<protein>
    <recommendedName>
        <fullName evidence="4">F-box domain-containing protein</fullName>
    </recommendedName>
</protein>
<gene>
    <name evidence="2" type="ORF">NLI96_g847</name>
</gene>
<feature type="compositionally biased region" description="Basic and acidic residues" evidence="1">
    <location>
        <begin position="586"/>
        <end position="598"/>
    </location>
</feature>
<name>A0AAD5VDU3_9APHY</name>
<feature type="region of interest" description="Disordered" evidence="1">
    <location>
        <begin position="573"/>
        <end position="675"/>
    </location>
</feature>
<feature type="compositionally biased region" description="Polar residues" evidence="1">
    <location>
        <begin position="137"/>
        <end position="167"/>
    </location>
</feature>
<feature type="region of interest" description="Disordered" evidence="1">
    <location>
        <begin position="137"/>
        <end position="170"/>
    </location>
</feature>
<organism evidence="2 3">
    <name type="scientific">Meripilus lineatus</name>
    <dbReference type="NCBI Taxonomy" id="2056292"/>
    <lineage>
        <taxon>Eukaryota</taxon>
        <taxon>Fungi</taxon>
        <taxon>Dikarya</taxon>
        <taxon>Basidiomycota</taxon>
        <taxon>Agaricomycotina</taxon>
        <taxon>Agaricomycetes</taxon>
        <taxon>Polyporales</taxon>
        <taxon>Meripilaceae</taxon>
        <taxon>Meripilus</taxon>
    </lineage>
</organism>